<dbReference type="SUPFAM" id="SSF53254">
    <property type="entry name" value="Phosphoglycerate mutase-like"/>
    <property type="match status" value="1"/>
</dbReference>
<keyword evidence="4" id="KW-0413">Isomerase</keyword>
<dbReference type="Gene3D" id="3.40.50.1240">
    <property type="entry name" value="Phosphoglycerate mutase-like"/>
    <property type="match status" value="1"/>
</dbReference>
<dbReference type="InterPro" id="IPR013078">
    <property type="entry name" value="His_Pase_superF_clade-1"/>
</dbReference>
<dbReference type="InterPro" id="IPR005952">
    <property type="entry name" value="Phosphogly_mut1"/>
</dbReference>
<keyword evidence="3" id="KW-0324">Glycolysis</keyword>
<dbReference type="EMBL" id="UINC01203553">
    <property type="protein sequence ID" value="SVE23860.1"/>
    <property type="molecule type" value="Genomic_DNA"/>
</dbReference>
<dbReference type="CDD" id="cd07067">
    <property type="entry name" value="HP_PGM_like"/>
    <property type="match status" value="1"/>
</dbReference>
<organism evidence="6">
    <name type="scientific">marine metagenome</name>
    <dbReference type="NCBI Taxonomy" id="408172"/>
    <lineage>
        <taxon>unclassified sequences</taxon>
        <taxon>metagenomes</taxon>
        <taxon>ecological metagenomes</taxon>
    </lineage>
</organism>
<dbReference type="NCBIfam" id="TIGR01258">
    <property type="entry name" value="pgm_1"/>
    <property type="match status" value="1"/>
</dbReference>
<dbReference type="PANTHER" id="PTHR11931">
    <property type="entry name" value="PHOSPHOGLYCERATE MUTASE"/>
    <property type="match status" value="1"/>
</dbReference>
<accession>A0A383BVK9</accession>
<protein>
    <recommendedName>
        <fullName evidence="2">phosphoglycerate mutase (2,3-diphosphoglycerate-dependent)</fullName>
        <ecNumber evidence="2">5.4.2.11</ecNumber>
    </recommendedName>
</protein>
<proteinExistence type="inferred from homology"/>
<evidence type="ECO:0000256" key="5">
    <source>
        <dbReference type="SAM" id="MobiDB-lite"/>
    </source>
</evidence>
<feature type="non-terminal residue" evidence="6">
    <location>
        <position position="1"/>
    </location>
</feature>
<evidence type="ECO:0000256" key="2">
    <source>
        <dbReference type="ARBA" id="ARBA00012028"/>
    </source>
</evidence>
<name>A0A383BVK9_9ZZZZ</name>
<evidence type="ECO:0000256" key="3">
    <source>
        <dbReference type="ARBA" id="ARBA00023152"/>
    </source>
</evidence>
<dbReference type="GO" id="GO:0004619">
    <property type="term" value="F:phosphoglycerate mutase activity"/>
    <property type="evidence" value="ECO:0007669"/>
    <property type="project" value="UniProtKB-EC"/>
</dbReference>
<gene>
    <name evidence="6" type="ORF">METZ01_LOCUS476714</name>
</gene>
<reference evidence="6" key="1">
    <citation type="submission" date="2018-05" db="EMBL/GenBank/DDBJ databases">
        <authorList>
            <person name="Lanie J.A."/>
            <person name="Ng W.-L."/>
            <person name="Kazmierczak K.M."/>
            <person name="Andrzejewski T.M."/>
            <person name="Davidsen T.M."/>
            <person name="Wayne K.J."/>
            <person name="Tettelin H."/>
            <person name="Glass J.I."/>
            <person name="Rusch D."/>
            <person name="Podicherti R."/>
            <person name="Tsui H.-C.T."/>
            <person name="Winkler M.E."/>
        </authorList>
    </citation>
    <scope>NUCLEOTIDE SEQUENCE</scope>
</reference>
<dbReference type="InterPro" id="IPR029033">
    <property type="entry name" value="His_PPase_superfam"/>
</dbReference>
<sequence length="146" mass="16925">GLNKDEMMKKHGKKQVHIFRRSWNVPPPTMKKTHPNHPSKNKTYINIPTDKIPDSESLKNTFERVMPYYEKNIKPLLSSNKNILISAHGNSLRALCKKLLNISKKKIINFEIPTGNPLLVTFDENLGVKKFKYLDDKRAKNILFNV</sequence>
<feature type="region of interest" description="Disordered" evidence="5">
    <location>
        <begin position="24"/>
        <end position="50"/>
    </location>
</feature>
<dbReference type="GO" id="GO:0006096">
    <property type="term" value="P:glycolytic process"/>
    <property type="evidence" value="ECO:0007669"/>
    <property type="project" value="UniProtKB-KW"/>
</dbReference>
<dbReference type="Pfam" id="PF00300">
    <property type="entry name" value="His_Phos_1"/>
    <property type="match status" value="1"/>
</dbReference>
<evidence type="ECO:0000313" key="6">
    <source>
        <dbReference type="EMBL" id="SVE23860.1"/>
    </source>
</evidence>
<dbReference type="AlphaFoldDB" id="A0A383BVK9"/>
<feature type="compositionally biased region" description="Basic residues" evidence="5">
    <location>
        <begin position="31"/>
        <end position="40"/>
    </location>
</feature>
<comment type="similarity">
    <text evidence="1">Belongs to the phosphoglycerate mutase family. BPG-dependent PGAM subfamily.</text>
</comment>
<dbReference type="EC" id="5.4.2.11" evidence="2"/>
<evidence type="ECO:0000256" key="4">
    <source>
        <dbReference type="ARBA" id="ARBA00023235"/>
    </source>
</evidence>
<evidence type="ECO:0000256" key="1">
    <source>
        <dbReference type="ARBA" id="ARBA00006717"/>
    </source>
</evidence>